<dbReference type="PANTHER" id="PTHR20995:SF17">
    <property type="entry name" value="F-BOX_WD REPEAT-CONTAINING PROTEIN 5"/>
    <property type="match status" value="1"/>
</dbReference>
<dbReference type="Proteomes" id="UP000507470">
    <property type="component" value="Unassembled WGS sequence"/>
</dbReference>
<dbReference type="Pfam" id="PF12937">
    <property type="entry name" value="F-box-like"/>
    <property type="match status" value="1"/>
</dbReference>
<evidence type="ECO:0000256" key="1">
    <source>
        <dbReference type="ARBA" id="ARBA00022574"/>
    </source>
</evidence>
<keyword evidence="2" id="KW-0677">Repeat</keyword>
<dbReference type="EMBL" id="CACVKT020010330">
    <property type="protein sequence ID" value="CAC5425914.1"/>
    <property type="molecule type" value="Genomic_DNA"/>
</dbReference>
<evidence type="ECO:0000256" key="2">
    <source>
        <dbReference type="ARBA" id="ARBA00022737"/>
    </source>
</evidence>
<evidence type="ECO:0000313" key="5">
    <source>
        <dbReference type="EMBL" id="CAC5425914.1"/>
    </source>
</evidence>
<dbReference type="OrthoDB" id="192402at2759"/>
<evidence type="ECO:0000256" key="3">
    <source>
        <dbReference type="PROSITE-ProRule" id="PRU00221"/>
    </source>
</evidence>
<gene>
    <name evidence="5" type="ORF">MCOR_57686</name>
</gene>
<dbReference type="SUPFAM" id="SSF50978">
    <property type="entry name" value="WD40 repeat-like"/>
    <property type="match status" value="1"/>
</dbReference>
<name>A0A6J8EZH8_MYTCO</name>
<dbReference type="PROSITE" id="PS00678">
    <property type="entry name" value="WD_REPEATS_1"/>
    <property type="match status" value="1"/>
</dbReference>
<dbReference type="InterPro" id="IPR015943">
    <property type="entry name" value="WD40/YVTN_repeat-like_dom_sf"/>
</dbReference>
<evidence type="ECO:0000259" key="4">
    <source>
        <dbReference type="PROSITE" id="PS50181"/>
    </source>
</evidence>
<reference evidence="5 6" key="1">
    <citation type="submission" date="2020-06" db="EMBL/GenBank/DDBJ databases">
        <authorList>
            <person name="Li R."/>
            <person name="Bekaert M."/>
        </authorList>
    </citation>
    <scope>NUCLEOTIDE SEQUENCE [LARGE SCALE GENOMIC DNA]</scope>
    <source>
        <strain evidence="6">wild</strain>
    </source>
</reference>
<sequence length="496" mass="58004">MWQDIPDTWLLEIFQYLKFQDLVNITAVCKKWQRVALDETLWRKLMRRIYNIKNTELAPGKDSWYSEYKRFYYHTPAIESEVLTDHTDEVLDVAFSHNGKYVCTTSKDCTVKVWEIGFPTKLKYSADLKEMLEWSLTQYAVFNKTDDYLLVCGVNISGPYYSEFFMGHGAIFDMTQDFTIIRVMGMNPPHLFADWADTEVCLGGYATNHDHLTINSFKVPDKRNRRNIETVKTPDPQEILDNTDGNRLCTFYADCNHTMNLMVANVPIKPKPLMPKCDINRNANSVIYNRDRNNGDTCIKYLIFVAGVHDCIILHELKNVKTTKDFDEANAVRPFSYDVIRRPGQYISGMKLSHDHRYLYFNFREAVKEEENEEWEDYLHLKENLQVNVIDLQTKQIIPDIVYEGHKGFSEYPAWYICLDTSDDIVASGSEEAKAYLWDKYYRCLITTLQHKEGVVNGLEFNPKDCETMVTSGDDQTIRIWRSRNRMKSLQPVDFS</sequence>
<dbReference type="Gene3D" id="2.130.10.10">
    <property type="entry name" value="YVTN repeat-like/Quinoprotein amine dehydrogenase"/>
    <property type="match status" value="2"/>
</dbReference>
<dbReference type="GO" id="GO:0080008">
    <property type="term" value="C:Cul4-RING E3 ubiquitin ligase complex"/>
    <property type="evidence" value="ECO:0007669"/>
    <property type="project" value="InterPro"/>
</dbReference>
<dbReference type="Gene3D" id="3.80.10.10">
    <property type="entry name" value="Ribonuclease Inhibitor"/>
    <property type="match status" value="1"/>
</dbReference>
<keyword evidence="6" id="KW-1185">Reference proteome</keyword>
<dbReference type="Pfam" id="PF00400">
    <property type="entry name" value="WD40"/>
    <property type="match status" value="2"/>
</dbReference>
<protein>
    <submittedName>
        <fullName evidence="5">FBXW5</fullName>
    </submittedName>
</protein>
<dbReference type="InterPro" id="IPR001810">
    <property type="entry name" value="F-box_dom"/>
</dbReference>
<dbReference type="InterPro" id="IPR019775">
    <property type="entry name" value="WD40_repeat_CS"/>
</dbReference>
<dbReference type="InterPro" id="IPR036047">
    <property type="entry name" value="F-box-like_dom_sf"/>
</dbReference>
<dbReference type="PROSITE" id="PS50181">
    <property type="entry name" value="FBOX"/>
    <property type="match status" value="1"/>
</dbReference>
<proteinExistence type="predicted"/>
<dbReference type="SMART" id="SM00320">
    <property type="entry name" value="WD40"/>
    <property type="match status" value="3"/>
</dbReference>
<dbReference type="SMART" id="SM00256">
    <property type="entry name" value="FBOX"/>
    <property type="match status" value="1"/>
</dbReference>
<dbReference type="PROSITE" id="PS50082">
    <property type="entry name" value="WD_REPEATS_2"/>
    <property type="match status" value="2"/>
</dbReference>
<dbReference type="InterPro" id="IPR032675">
    <property type="entry name" value="LRR_dom_sf"/>
</dbReference>
<dbReference type="GO" id="GO:0019005">
    <property type="term" value="C:SCF ubiquitin ligase complex"/>
    <property type="evidence" value="ECO:0007669"/>
    <property type="project" value="InterPro"/>
</dbReference>
<dbReference type="InterPro" id="IPR036322">
    <property type="entry name" value="WD40_repeat_dom_sf"/>
</dbReference>
<keyword evidence="1 3" id="KW-0853">WD repeat</keyword>
<dbReference type="InterPro" id="IPR042508">
    <property type="entry name" value="FBXW5"/>
</dbReference>
<dbReference type="AlphaFoldDB" id="A0A6J8EZH8"/>
<accession>A0A6J8EZH8</accession>
<organism evidence="5 6">
    <name type="scientific">Mytilus coruscus</name>
    <name type="common">Sea mussel</name>
    <dbReference type="NCBI Taxonomy" id="42192"/>
    <lineage>
        <taxon>Eukaryota</taxon>
        <taxon>Metazoa</taxon>
        <taxon>Spiralia</taxon>
        <taxon>Lophotrochozoa</taxon>
        <taxon>Mollusca</taxon>
        <taxon>Bivalvia</taxon>
        <taxon>Autobranchia</taxon>
        <taxon>Pteriomorphia</taxon>
        <taxon>Mytilida</taxon>
        <taxon>Mytiloidea</taxon>
        <taxon>Mytilidae</taxon>
        <taxon>Mytilinae</taxon>
        <taxon>Mytilus</taxon>
    </lineage>
</organism>
<dbReference type="PROSITE" id="PS50294">
    <property type="entry name" value="WD_REPEATS_REGION"/>
    <property type="match status" value="1"/>
</dbReference>
<dbReference type="SUPFAM" id="SSF81383">
    <property type="entry name" value="F-box domain"/>
    <property type="match status" value="1"/>
</dbReference>
<feature type="repeat" description="WD" evidence="3">
    <location>
        <begin position="449"/>
        <end position="481"/>
    </location>
</feature>
<dbReference type="InterPro" id="IPR001680">
    <property type="entry name" value="WD40_rpt"/>
</dbReference>
<evidence type="ECO:0000313" key="6">
    <source>
        <dbReference type="Proteomes" id="UP000507470"/>
    </source>
</evidence>
<dbReference type="PANTHER" id="PTHR20995">
    <property type="entry name" value="F-BOX/WD REPEAT-CONTAINING PROTEIN 5"/>
    <property type="match status" value="1"/>
</dbReference>
<dbReference type="GO" id="GO:0016567">
    <property type="term" value="P:protein ubiquitination"/>
    <property type="evidence" value="ECO:0007669"/>
    <property type="project" value="InterPro"/>
</dbReference>
<feature type="domain" description="F-box" evidence="4">
    <location>
        <begin position="1"/>
        <end position="45"/>
    </location>
</feature>
<feature type="repeat" description="WD" evidence="3">
    <location>
        <begin position="83"/>
        <end position="116"/>
    </location>
</feature>